<organism evidence="2 3">
    <name type="scientific">Paenibacillus sediminis</name>
    <dbReference type="NCBI Taxonomy" id="664909"/>
    <lineage>
        <taxon>Bacteria</taxon>
        <taxon>Bacillati</taxon>
        <taxon>Bacillota</taxon>
        <taxon>Bacilli</taxon>
        <taxon>Bacillales</taxon>
        <taxon>Paenibacillaceae</taxon>
        <taxon>Paenibacillus</taxon>
    </lineage>
</organism>
<feature type="coiled-coil region" evidence="1">
    <location>
        <begin position="23"/>
        <end position="50"/>
    </location>
</feature>
<protein>
    <submittedName>
        <fullName evidence="2">Uncharacterized protein</fullName>
    </submittedName>
</protein>
<dbReference type="EMBL" id="JAGGKP010000011">
    <property type="protein sequence ID" value="MBP1938156.1"/>
    <property type="molecule type" value="Genomic_DNA"/>
</dbReference>
<proteinExistence type="predicted"/>
<dbReference type="RefSeq" id="WP_209852113.1">
    <property type="nucleotide sequence ID" value="NZ_CBCRVE010000004.1"/>
</dbReference>
<dbReference type="Proteomes" id="UP001519273">
    <property type="component" value="Unassembled WGS sequence"/>
</dbReference>
<evidence type="ECO:0000313" key="2">
    <source>
        <dbReference type="EMBL" id="MBP1938156.1"/>
    </source>
</evidence>
<accession>A0ABS4H6P1</accession>
<sequence length="56" mass="6743">MSELARKLLEFQRYDVVMLERSVRIQREILADYEARLAQARKRLAEAEDHLIQKIE</sequence>
<comment type="caution">
    <text evidence="2">The sequence shown here is derived from an EMBL/GenBank/DDBJ whole genome shotgun (WGS) entry which is preliminary data.</text>
</comment>
<keyword evidence="3" id="KW-1185">Reference proteome</keyword>
<evidence type="ECO:0000313" key="3">
    <source>
        <dbReference type="Proteomes" id="UP001519273"/>
    </source>
</evidence>
<keyword evidence="1" id="KW-0175">Coiled coil</keyword>
<gene>
    <name evidence="2" type="ORF">J2Z20_003075</name>
</gene>
<name>A0ABS4H6P1_9BACL</name>
<reference evidence="2 3" key="1">
    <citation type="submission" date="2021-03" db="EMBL/GenBank/DDBJ databases">
        <title>Genomic Encyclopedia of Type Strains, Phase IV (KMG-IV): sequencing the most valuable type-strain genomes for metagenomic binning, comparative biology and taxonomic classification.</title>
        <authorList>
            <person name="Goeker M."/>
        </authorList>
    </citation>
    <scope>NUCLEOTIDE SEQUENCE [LARGE SCALE GENOMIC DNA]</scope>
    <source>
        <strain evidence="2 3">DSM 23491</strain>
    </source>
</reference>
<evidence type="ECO:0000256" key="1">
    <source>
        <dbReference type="SAM" id="Coils"/>
    </source>
</evidence>